<dbReference type="Proteomes" id="UP000694620">
    <property type="component" value="Chromosome 11"/>
</dbReference>
<dbReference type="AlphaFoldDB" id="A0A8C4T791"/>
<evidence type="ECO:0000313" key="3">
    <source>
        <dbReference type="Proteomes" id="UP000694620"/>
    </source>
</evidence>
<organism evidence="2 3">
    <name type="scientific">Erpetoichthys calabaricus</name>
    <name type="common">Rope fish</name>
    <name type="synonym">Calamoichthys calabaricus</name>
    <dbReference type="NCBI Taxonomy" id="27687"/>
    <lineage>
        <taxon>Eukaryota</taxon>
        <taxon>Metazoa</taxon>
        <taxon>Chordata</taxon>
        <taxon>Craniata</taxon>
        <taxon>Vertebrata</taxon>
        <taxon>Euteleostomi</taxon>
        <taxon>Actinopterygii</taxon>
        <taxon>Polypteriformes</taxon>
        <taxon>Polypteridae</taxon>
        <taxon>Erpetoichthys</taxon>
    </lineage>
</organism>
<proteinExistence type="predicted"/>
<evidence type="ECO:0000313" key="2">
    <source>
        <dbReference type="Ensembl" id="ENSECRP00000027206.1"/>
    </source>
</evidence>
<name>A0A8C4T791_ERPCA</name>
<feature type="chain" id="PRO_5034295292" description="Glutathione peroxidase 3" evidence="1">
    <location>
        <begin position="23"/>
        <end position="67"/>
    </location>
</feature>
<dbReference type="GeneTree" id="ENSGT00950000185412"/>
<feature type="signal peptide" evidence="1">
    <location>
        <begin position="1"/>
        <end position="22"/>
    </location>
</feature>
<protein>
    <recommendedName>
        <fullName evidence="4">Glutathione peroxidase 3</fullName>
    </recommendedName>
</protein>
<evidence type="ECO:0008006" key="4">
    <source>
        <dbReference type="Google" id="ProtNLM"/>
    </source>
</evidence>
<keyword evidence="3" id="KW-1185">Reference proteome</keyword>
<reference evidence="2" key="3">
    <citation type="submission" date="2025-09" db="UniProtKB">
        <authorList>
            <consortium name="Ensembl"/>
        </authorList>
    </citation>
    <scope>IDENTIFICATION</scope>
</reference>
<sequence length="67" mass="7135">PPPLIQASFISFLLTLAPRVGPEALPCEAGVEGTIHSYGAMTLDGSKYVSFKEYAGKTVLFVNVATY</sequence>
<dbReference type="Ensembl" id="ENSECRT00000027780.1">
    <property type="protein sequence ID" value="ENSECRP00000027206.1"/>
    <property type="gene ID" value="ENSECRG00000018415.1"/>
</dbReference>
<reference evidence="2" key="2">
    <citation type="submission" date="2025-08" db="UniProtKB">
        <authorList>
            <consortium name="Ensembl"/>
        </authorList>
    </citation>
    <scope>IDENTIFICATION</scope>
</reference>
<keyword evidence="1" id="KW-0732">Signal</keyword>
<dbReference type="Gene3D" id="3.40.30.10">
    <property type="entry name" value="Glutaredoxin"/>
    <property type="match status" value="1"/>
</dbReference>
<evidence type="ECO:0000256" key="1">
    <source>
        <dbReference type="SAM" id="SignalP"/>
    </source>
</evidence>
<accession>A0A8C4T791</accession>
<reference evidence="2" key="1">
    <citation type="submission" date="2021-06" db="EMBL/GenBank/DDBJ databases">
        <authorList>
            <consortium name="Wellcome Sanger Institute Data Sharing"/>
        </authorList>
    </citation>
    <scope>NUCLEOTIDE SEQUENCE [LARGE SCALE GENOMIC DNA]</scope>
</reference>